<evidence type="ECO:0000256" key="5">
    <source>
        <dbReference type="ARBA" id="ARBA00022527"/>
    </source>
</evidence>
<feature type="compositionally biased region" description="Acidic residues" evidence="12">
    <location>
        <begin position="142"/>
        <end position="155"/>
    </location>
</feature>
<protein>
    <recommendedName>
        <fullName evidence="3">non-specific serine/threonine protein kinase</fullName>
        <ecNumber evidence="3">2.7.11.1</ecNumber>
    </recommendedName>
</protein>
<evidence type="ECO:0000256" key="12">
    <source>
        <dbReference type="SAM" id="MobiDB-lite"/>
    </source>
</evidence>
<comment type="catalytic activity">
    <reaction evidence="10">
        <text>L-threonyl-[protein] + ATP = O-phospho-L-threonyl-[protein] + ADP + H(+)</text>
        <dbReference type="Rhea" id="RHEA:46608"/>
        <dbReference type="Rhea" id="RHEA-COMP:11060"/>
        <dbReference type="Rhea" id="RHEA-COMP:11605"/>
        <dbReference type="ChEBI" id="CHEBI:15378"/>
        <dbReference type="ChEBI" id="CHEBI:30013"/>
        <dbReference type="ChEBI" id="CHEBI:30616"/>
        <dbReference type="ChEBI" id="CHEBI:61977"/>
        <dbReference type="ChEBI" id="CHEBI:456216"/>
        <dbReference type="EC" id="2.7.11.1"/>
    </reaction>
</comment>
<sequence length="300" mass="33354">MAPEVMEQVRGYDFKADIWSFGITAIELATGSAPYHRYPPMKVLMLTLQNDPPTLDTGVEDKEMVKKYGKSFRKLIALCLQKDPAKRPTAAELLKCKFFQKAKNREYLVEKLLCRAPKISQRAKKVRRVPGSSGHLHKTEDGDWEWSDDEMDEGSEEGKAAVNQGRVSEIVGPYFYTVFGHQSTHVTHSSGGYNQPAANITFASTASPLVSPHRNSRKELNDIRFEFTPGRDTADGVSQELFSAGLVNGHDVVIVAANLQKIVDDPTTYKVLTFKLASSCDDTEIPDEVKLIGFAQLKVS</sequence>
<keyword evidence="15" id="KW-1185">Reference proteome</keyword>
<evidence type="ECO:0000256" key="11">
    <source>
        <dbReference type="ARBA" id="ARBA00048679"/>
    </source>
</evidence>
<dbReference type="GO" id="GO:0005524">
    <property type="term" value="F:ATP binding"/>
    <property type="evidence" value="ECO:0007669"/>
    <property type="project" value="UniProtKB-KW"/>
</dbReference>
<dbReference type="InterPro" id="IPR050629">
    <property type="entry name" value="STE20/SPS1-PAK"/>
</dbReference>
<name>A0A668ALJ2_9TELE</name>
<comment type="catalytic activity">
    <reaction evidence="11">
        <text>L-seryl-[protein] + ATP = O-phospho-L-seryl-[protein] + ADP + H(+)</text>
        <dbReference type="Rhea" id="RHEA:17989"/>
        <dbReference type="Rhea" id="RHEA-COMP:9863"/>
        <dbReference type="Rhea" id="RHEA-COMP:11604"/>
        <dbReference type="ChEBI" id="CHEBI:15378"/>
        <dbReference type="ChEBI" id="CHEBI:29999"/>
        <dbReference type="ChEBI" id="CHEBI:30616"/>
        <dbReference type="ChEBI" id="CHEBI:83421"/>
        <dbReference type="ChEBI" id="CHEBI:456216"/>
        <dbReference type="EC" id="2.7.11.1"/>
    </reaction>
</comment>
<evidence type="ECO:0000256" key="8">
    <source>
        <dbReference type="ARBA" id="ARBA00022777"/>
    </source>
</evidence>
<evidence type="ECO:0000256" key="4">
    <source>
        <dbReference type="ARBA" id="ARBA00022490"/>
    </source>
</evidence>
<evidence type="ECO:0000259" key="13">
    <source>
        <dbReference type="PROSITE" id="PS50011"/>
    </source>
</evidence>
<evidence type="ECO:0000256" key="9">
    <source>
        <dbReference type="ARBA" id="ARBA00022840"/>
    </source>
</evidence>
<comment type="similarity">
    <text evidence="2">Belongs to the protein kinase superfamily. STE Ser/Thr protein kinase family. STE20 subfamily.</text>
</comment>
<feature type="region of interest" description="Disordered" evidence="12">
    <location>
        <begin position="125"/>
        <end position="156"/>
    </location>
</feature>
<dbReference type="InterPro" id="IPR000719">
    <property type="entry name" value="Prot_kinase_dom"/>
</dbReference>
<evidence type="ECO:0000313" key="15">
    <source>
        <dbReference type="Proteomes" id="UP000472263"/>
    </source>
</evidence>
<proteinExistence type="inferred from homology"/>
<reference evidence="14" key="3">
    <citation type="submission" date="2025-09" db="UniProtKB">
        <authorList>
            <consortium name="Ensembl"/>
        </authorList>
    </citation>
    <scope>IDENTIFICATION</scope>
</reference>
<keyword evidence="8" id="KW-0418">Kinase</keyword>
<dbReference type="GO" id="GO:0010820">
    <property type="term" value="P:positive regulation of T cell chemotaxis"/>
    <property type="evidence" value="ECO:0007669"/>
    <property type="project" value="TreeGrafter"/>
</dbReference>
<evidence type="ECO:0000256" key="3">
    <source>
        <dbReference type="ARBA" id="ARBA00012513"/>
    </source>
</evidence>
<dbReference type="Proteomes" id="UP000472263">
    <property type="component" value="Chromosome 21"/>
</dbReference>
<dbReference type="InParanoid" id="A0A668ALJ2"/>
<dbReference type="InterPro" id="IPR024678">
    <property type="entry name" value="Kinase_OSR1/WNK_CCT"/>
</dbReference>
<organism evidence="14 15">
    <name type="scientific">Myripristis murdjan</name>
    <name type="common">pinecone soldierfish</name>
    <dbReference type="NCBI Taxonomy" id="586833"/>
    <lineage>
        <taxon>Eukaryota</taxon>
        <taxon>Metazoa</taxon>
        <taxon>Chordata</taxon>
        <taxon>Craniata</taxon>
        <taxon>Vertebrata</taxon>
        <taxon>Euteleostomi</taxon>
        <taxon>Actinopterygii</taxon>
        <taxon>Neopterygii</taxon>
        <taxon>Teleostei</taxon>
        <taxon>Neoteleostei</taxon>
        <taxon>Acanthomorphata</taxon>
        <taxon>Holocentriformes</taxon>
        <taxon>Holocentridae</taxon>
        <taxon>Myripristis</taxon>
    </lineage>
</organism>
<feature type="domain" description="Protein kinase" evidence="13">
    <location>
        <begin position="1"/>
        <end position="99"/>
    </location>
</feature>
<dbReference type="PANTHER" id="PTHR48012">
    <property type="entry name" value="STERILE20-LIKE KINASE, ISOFORM B-RELATED"/>
    <property type="match status" value="1"/>
</dbReference>
<dbReference type="PANTHER" id="PTHR48012:SF14">
    <property type="entry name" value="STE20_SPS1-RELATED PROLINE-ALANINE-RICH PROTEIN KINASE"/>
    <property type="match status" value="1"/>
</dbReference>
<keyword evidence="6" id="KW-0808">Transferase</keyword>
<dbReference type="Ensembl" id="ENSMMDT00005056742.1">
    <property type="protein sequence ID" value="ENSMMDP00005055680.1"/>
    <property type="gene ID" value="ENSMMDG00005024915.1"/>
</dbReference>
<dbReference type="Gene3D" id="1.10.510.10">
    <property type="entry name" value="Transferase(Phosphotransferase) domain 1"/>
    <property type="match status" value="1"/>
</dbReference>
<dbReference type="Pfam" id="PF00069">
    <property type="entry name" value="Pkinase"/>
    <property type="match status" value="1"/>
</dbReference>
<comment type="subcellular location">
    <subcellularLocation>
        <location evidence="1">Cytoplasm</location>
    </subcellularLocation>
</comment>
<reference evidence="14" key="2">
    <citation type="submission" date="2025-08" db="UniProtKB">
        <authorList>
            <consortium name="Ensembl"/>
        </authorList>
    </citation>
    <scope>IDENTIFICATION</scope>
</reference>
<dbReference type="EC" id="2.7.11.1" evidence="3"/>
<evidence type="ECO:0000256" key="2">
    <source>
        <dbReference type="ARBA" id="ARBA00008874"/>
    </source>
</evidence>
<accession>A0A668ALJ2</accession>
<dbReference type="GeneTree" id="ENSGT00940000154621"/>
<evidence type="ECO:0000256" key="6">
    <source>
        <dbReference type="ARBA" id="ARBA00022679"/>
    </source>
</evidence>
<dbReference type="GO" id="GO:0035556">
    <property type="term" value="P:intracellular signal transduction"/>
    <property type="evidence" value="ECO:0007669"/>
    <property type="project" value="TreeGrafter"/>
</dbReference>
<dbReference type="FunFam" id="3.10.20.90:FF:000043">
    <property type="entry name" value="serine/threonine-protein kinase OSR1 isoform X1"/>
    <property type="match status" value="1"/>
</dbReference>
<dbReference type="GO" id="GO:0005829">
    <property type="term" value="C:cytosol"/>
    <property type="evidence" value="ECO:0007669"/>
    <property type="project" value="TreeGrafter"/>
</dbReference>
<dbReference type="PROSITE" id="PS50011">
    <property type="entry name" value="PROTEIN_KINASE_DOM"/>
    <property type="match status" value="1"/>
</dbReference>
<evidence type="ECO:0000256" key="10">
    <source>
        <dbReference type="ARBA" id="ARBA00047899"/>
    </source>
</evidence>
<keyword evidence="4" id="KW-0963">Cytoplasm</keyword>
<gene>
    <name evidence="14" type="primary">STK39</name>
</gene>
<dbReference type="Pfam" id="PF12202">
    <property type="entry name" value="OSR1_C"/>
    <property type="match status" value="1"/>
</dbReference>
<keyword evidence="9" id="KW-0067">ATP-binding</keyword>
<dbReference type="Gene3D" id="3.10.20.90">
    <property type="entry name" value="Phosphatidylinositol 3-kinase Catalytic Subunit, Chain A, domain 1"/>
    <property type="match status" value="1"/>
</dbReference>
<dbReference type="GO" id="GO:0004674">
    <property type="term" value="F:protein serine/threonine kinase activity"/>
    <property type="evidence" value="ECO:0007669"/>
    <property type="project" value="UniProtKB-KW"/>
</dbReference>
<keyword evidence="7" id="KW-0547">Nucleotide-binding</keyword>
<reference evidence="14" key="1">
    <citation type="submission" date="2019-06" db="EMBL/GenBank/DDBJ databases">
        <authorList>
            <consortium name="Wellcome Sanger Institute Data Sharing"/>
        </authorList>
    </citation>
    <scope>NUCLEOTIDE SEQUENCE [LARGE SCALE GENOMIC DNA]</scope>
</reference>
<dbReference type="InterPro" id="IPR011009">
    <property type="entry name" value="Kinase-like_dom_sf"/>
</dbReference>
<evidence type="ECO:0000256" key="7">
    <source>
        <dbReference type="ARBA" id="ARBA00022741"/>
    </source>
</evidence>
<dbReference type="SUPFAM" id="SSF56112">
    <property type="entry name" value="Protein kinase-like (PK-like)"/>
    <property type="match status" value="1"/>
</dbReference>
<keyword evidence="5" id="KW-0723">Serine/threonine-protein kinase</keyword>
<dbReference type="AlphaFoldDB" id="A0A668ALJ2"/>
<evidence type="ECO:0000313" key="14">
    <source>
        <dbReference type="Ensembl" id="ENSMMDP00005055680.1"/>
    </source>
</evidence>
<evidence type="ECO:0000256" key="1">
    <source>
        <dbReference type="ARBA" id="ARBA00004496"/>
    </source>
</evidence>